<feature type="binding site" evidence="6">
    <location>
        <position position="306"/>
    </location>
    <ligand>
        <name>substrate</name>
    </ligand>
</feature>
<comment type="caution">
    <text evidence="9">The sequence shown here is derived from an EMBL/GenBank/DDBJ whole genome shotgun (WGS) entry which is preliminary data.</text>
</comment>
<evidence type="ECO:0000256" key="3">
    <source>
        <dbReference type="ARBA" id="ARBA00023002"/>
    </source>
</evidence>
<comment type="catalytic activity">
    <reaction evidence="6">
        <text>D-ribulose 1,5-bisphosphate + O2 = 2-phosphoglycolate + (2R)-3-phosphoglycerate + 2 H(+)</text>
        <dbReference type="Rhea" id="RHEA:36631"/>
        <dbReference type="ChEBI" id="CHEBI:15378"/>
        <dbReference type="ChEBI" id="CHEBI:15379"/>
        <dbReference type="ChEBI" id="CHEBI:57870"/>
        <dbReference type="ChEBI" id="CHEBI:58033"/>
        <dbReference type="ChEBI" id="CHEBI:58272"/>
    </reaction>
</comment>
<keyword evidence="3 6" id="KW-0560">Oxidoreductase</keyword>
<dbReference type="Gene3D" id="3.20.20.110">
    <property type="entry name" value="Ribulose bisphosphate carboxylase, large subunit, C-terminal domain"/>
    <property type="match status" value="1"/>
</dbReference>
<dbReference type="GO" id="GO:0000287">
    <property type="term" value="F:magnesium ion binding"/>
    <property type="evidence" value="ECO:0007669"/>
    <property type="project" value="UniProtKB-UniRule"/>
</dbReference>
<evidence type="ECO:0000256" key="2">
    <source>
        <dbReference type="ARBA" id="ARBA00022842"/>
    </source>
</evidence>
<feature type="binding site" evidence="6">
    <location>
        <begin position="365"/>
        <end position="368"/>
    </location>
    <ligand>
        <name>substrate</name>
    </ligand>
</feature>
<keyword evidence="1 6" id="KW-0479">Metal-binding</keyword>
<keyword evidence="2 6" id="KW-0460">Magnesium</keyword>
<comment type="catalytic activity">
    <reaction evidence="6">
        <text>2 (2R)-3-phosphoglycerate + 2 H(+) = D-ribulose 1,5-bisphosphate + CO2 + H2O</text>
        <dbReference type="Rhea" id="RHEA:23124"/>
        <dbReference type="ChEBI" id="CHEBI:15377"/>
        <dbReference type="ChEBI" id="CHEBI:15378"/>
        <dbReference type="ChEBI" id="CHEBI:16526"/>
        <dbReference type="ChEBI" id="CHEBI:57870"/>
        <dbReference type="ChEBI" id="CHEBI:58272"/>
        <dbReference type="EC" id="4.1.1.39"/>
    </reaction>
</comment>
<evidence type="ECO:0000256" key="4">
    <source>
        <dbReference type="ARBA" id="ARBA00023239"/>
    </source>
</evidence>
<gene>
    <name evidence="6" type="primary">rbcL</name>
    <name evidence="9" type="ORF">AKJ39_00250</name>
</gene>
<dbReference type="InterPro" id="IPR033966">
    <property type="entry name" value="RuBisCO"/>
</dbReference>
<dbReference type="HAMAP" id="MF_01133">
    <property type="entry name" value="RuBisCO_L_type3"/>
    <property type="match status" value="1"/>
</dbReference>
<dbReference type="InterPro" id="IPR017443">
    <property type="entry name" value="RuBisCO_lsu_fd_N"/>
</dbReference>
<dbReference type="Proteomes" id="UP000070257">
    <property type="component" value="Unassembled WGS sequence"/>
</dbReference>
<accession>A0A656YXN1</accession>
<dbReference type="SUPFAM" id="SSF51649">
    <property type="entry name" value="RuBisCo, C-terminal domain"/>
    <property type="match status" value="1"/>
</dbReference>
<sequence>MKIMRYQDYIDEDYTPKDSDVICDFRFEHDDSVSFEWAAGGIAAESSIGTWDPDLTTMTPDIEKLAARVFSIDKEKNRIRVAYPSEVFEAGNISQIQSSITGNIFGLEELTRLKLMDFEFPKEMVESFPGPQLGISGVRELTGVEERPLTGTIVKPKLGLTDSEHAEVAYEAWCGGLDIVKDDENLTSMTFDKYEDRIPKTLEKRDQAEEETGEKKIFFPNITAPVREMKKRADLAIDQGSEYVMIDILTAGWSALQEMREYLEGREIGIHAHRAQHAAYTRLKRHGISMLSIAKFARMVGVDNLHAGTVVGKMEGEKQETLDIYNFLKSDLYGLKKTIPVASGGLHPGLVDDLIDIFGNDFVIQAGGGVHGHPEGTRKGAKAMRQAVEATTQGIELEDYAQDHEELRKALDKWG</sequence>
<evidence type="ECO:0000256" key="5">
    <source>
        <dbReference type="ARBA" id="ARBA00023300"/>
    </source>
</evidence>
<feature type="active site" description="Proton acceptor" evidence="6">
    <location>
        <position position="155"/>
    </location>
</feature>
<keyword evidence="4 6" id="KW-0456">Lyase</keyword>
<proteinExistence type="inferred from homology"/>
<comment type="subunit">
    <text evidence="6">Homodimer or homodecamer. In contrast to form I RuBisCO, the form III RuBisCO is composed solely of large subunits.</text>
</comment>
<comment type="miscellaneous">
    <text evidence="6">Because the Archaea possessing a type III RuBisCO are all anaerobic, it is most likely that only the carboxylase activity of RuBisCO, and not the competitive oxygenase activity (by which RuBP reacts with O(2) to form one molecule of 3-phosphoglycerate and one molecule of 2-phosphoglycolate), is biologically relevant in these strains.</text>
</comment>
<reference evidence="9 10" key="1">
    <citation type="journal article" date="2016" name="Sci. Rep.">
        <title>Metabolic traits of an uncultured archaeal lineage -MSBL1- from brine pools of the Red Sea.</title>
        <authorList>
            <person name="Mwirichia R."/>
            <person name="Alam I."/>
            <person name="Rashid M."/>
            <person name="Vinu M."/>
            <person name="Ba-Alawi W."/>
            <person name="Anthony Kamau A."/>
            <person name="Kamanda Ngugi D."/>
            <person name="Goker M."/>
            <person name="Klenk H.P."/>
            <person name="Bajic V."/>
            <person name="Stingl U."/>
        </authorList>
    </citation>
    <scope>NUCLEOTIDE SEQUENCE [LARGE SCALE GENOMIC DNA]</scope>
    <source>
        <strain evidence="9">SCGC-AAA259J03</strain>
    </source>
</reference>
<dbReference type="GO" id="GO:0016984">
    <property type="term" value="F:ribulose-bisphosphate carboxylase activity"/>
    <property type="evidence" value="ECO:0007669"/>
    <property type="project" value="UniProtKB-UniRule"/>
</dbReference>
<dbReference type="AlphaFoldDB" id="A0A656YXN1"/>
<feature type="binding site" evidence="6">
    <location>
        <begin position="343"/>
        <end position="345"/>
    </location>
    <ligand>
        <name>substrate</name>
    </ligand>
</feature>
<dbReference type="SFLD" id="SFLDS00014">
    <property type="entry name" value="RuBisCO"/>
    <property type="match status" value="1"/>
</dbReference>
<keyword evidence="10" id="KW-1185">Reference proteome</keyword>
<feature type="binding site" evidence="6">
    <location>
        <position position="184"/>
    </location>
    <ligand>
        <name>Mg(2+)</name>
        <dbReference type="ChEBI" id="CHEBI:18420"/>
    </ligand>
</feature>
<dbReference type="PANTHER" id="PTHR42704">
    <property type="entry name" value="RIBULOSE BISPHOSPHATE CARBOXYLASE"/>
    <property type="match status" value="1"/>
</dbReference>
<dbReference type="SFLD" id="SFLDG00301">
    <property type="entry name" value="RuBisCO-like_proteins"/>
    <property type="match status" value="1"/>
</dbReference>
<feature type="active site" description="Proton acceptor" evidence="6">
    <location>
        <position position="273"/>
    </location>
</feature>
<dbReference type="NCBIfam" id="TIGR03326">
    <property type="entry name" value="rubisco_III"/>
    <property type="match status" value="1"/>
</dbReference>
<dbReference type="Pfam" id="PF00016">
    <property type="entry name" value="RuBisCO_large"/>
    <property type="match status" value="1"/>
</dbReference>
<dbReference type="PANTHER" id="PTHR42704:SF17">
    <property type="entry name" value="RIBULOSE BISPHOSPHATE CARBOXYLASE LARGE CHAIN"/>
    <property type="match status" value="1"/>
</dbReference>
<evidence type="ECO:0000313" key="10">
    <source>
        <dbReference type="Proteomes" id="UP000070257"/>
    </source>
</evidence>
<dbReference type="NCBIfam" id="NF003252">
    <property type="entry name" value="PRK04208.1"/>
    <property type="match status" value="1"/>
</dbReference>
<protein>
    <recommendedName>
        <fullName evidence="6">Ribulose bisphosphate carboxylase</fullName>
        <shortName evidence="6">RuBisCO</shortName>
        <ecNumber evidence="6">4.1.1.39</ecNumber>
    </recommendedName>
</protein>
<dbReference type="GO" id="GO:0006196">
    <property type="term" value="P:AMP catabolic process"/>
    <property type="evidence" value="ECO:0007669"/>
    <property type="project" value="UniProtKB-UniRule"/>
</dbReference>
<comment type="similarity">
    <text evidence="6">Belongs to the RuBisCO large chain family. Type III subfamily.</text>
</comment>
<feature type="site" description="Transition state stabilizer" evidence="6">
    <location>
        <position position="313"/>
    </location>
</feature>
<comment type="cofactor">
    <cofactor evidence="6">
        <name>Mg(2+)</name>
        <dbReference type="ChEBI" id="CHEBI:18420"/>
    </cofactor>
    <text evidence="6">Binds 1 Mg(2+) ion per subunit.</text>
</comment>
<evidence type="ECO:0000256" key="1">
    <source>
        <dbReference type="ARBA" id="ARBA00022723"/>
    </source>
</evidence>
<feature type="binding site" evidence="6">
    <location>
        <position position="274"/>
    </location>
    <ligand>
        <name>substrate</name>
    </ligand>
</feature>
<dbReference type="EMBL" id="LHXT01000002">
    <property type="protein sequence ID" value="KXA98893.1"/>
    <property type="molecule type" value="Genomic_DNA"/>
</dbReference>
<dbReference type="EC" id="4.1.1.39" evidence="6"/>
<evidence type="ECO:0000259" key="7">
    <source>
        <dbReference type="Pfam" id="PF00016"/>
    </source>
</evidence>
<feature type="domain" description="Ribulose bisphosphate carboxylase large subunit ferrodoxin-like N-terminal" evidence="8">
    <location>
        <begin position="8"/>
        <end position="124"/>
    </location>
</feature>
<evidence type="ECO:0000313" key="9">
    <source>
        <dbReference type="EMBL" id="KXA98893.1"/>
    </source>
</evidence>
<dbReference type="SUPFAM" id="SSF54966">
    <property type="entry name" value="RuBisCO, large subunit, small (N-terminal) domain"/>
    <property type="match status" value="1"/>
</dbReference>
<dbReference type="InterPro" id="IPR000685">
    <property type="entry name" value="RuBisCO_lsu_C"/>
</dbReference>
<feature type="binding site" evidence="6">
    <location>
        <position position="157"/>
    </location>
    <ligand>
        <name>substrate</name>
    </ligand>
</feature>
<evidence type="ECO:0000259" key="8">
    <source>
        <dbReference type="Pfam" id="PF02788"/>
    </source>
</evidence>
<dbReference type="InterPro" id="IPR036422">
    <property type="entry name" value="RuBisCO_lsu_N_sf"/>
</dbReference>
<dbReference type="Gene3D" id="3.30.70.150">
    <property type="entry name" value="RuBisCO large subunit, N-terminal domain"/>
    <property type="match status" value="1"/>
</dbReference>
<feature type="binding site" description="via carbamate group" evidence="6">
    <location>
        <position position="181"/>
    </location>
    <ligand>
        <name>Mg(2+)</name>
        <dbReference type="ChEBI" id="CHEBI:18420"/>
    </ligand>
</feature>
<name>A0A656YXN1_9EURY</name>
<keyword evidence="5 6" id="KW-0120">Carbon dioxide fixation</keyword>
<organism evidence="9 10">
    <name type="scientific">candidate division MSBL1 archaeon SCGC-AAA259J03</name>
    <dbReference type="NCBI Taxonomy" id="1698269"/>
    <lineage>
        <taxon>Archaea</taxon>
        <taxon>Methanobacteriati</taxon>
        <taxon>Methanobacteriota</taxon>
        <taxon>candidate division MSBL1</taxon>
    </lineage>
</organism>
<feature type="domain" description="Ribulose bisphosphate carboxylase large subunit C-terminal" evidence="7">
    <location>
        <begin position="134"/>
        <end position="414"/>
    </location>
</feature>
<comment type="function">
    <text evidence="6">Catalyzes the addition of molecular CO(2) and H(2)O to ribulose 1,5-bisphosphate (RuBP), generating two molecules of 3-phosphoglycerate (3-PGA). Functions in an archaeal AMP degradation pathway, together with AMP phosphorylase and R15P isomerase.</text>
</comment>
<dbReference type="GO" id="GO:0015977">
    <property type="term" value="P:carbon fixation"/>
    <property type="evidence" value="ECO:0007669"/>
    <property type="project" value="UniProtKB-KW"/>
</dbReference>
<evidence type="ECO:0000256" key="6">
    <source>
        <dbReference type="HAMAP-Rule" id="MF_01133"/>
    </source>
</evidence>
<dbReference type="GO" id="GO:0016491">
    <property type="term" value="F:oxidoreductase activity"/>
    <property type="evidence" value="ECO:0007669"/>
    <property type="project" value="UniProtKB-KW"/>
</dbReference>
<dbReference type="Pfam" id="PF02788">
    <property type="entry name" value="RuBisCO_large_N"/>
    <property type="match status" value="1"/>
</dbReference>
<dbReference type="InterPro" id="IPR036376">
    <property type="entry name" value="RuBisCO_lsu_C_sf"/>
</dbReference>
<feature type="binding site" evidence="6">
    <location>
        <position position="183"/>
    </location>
    <ligand>
        <name>Mg(2+)</name>
        <dbReference type="ChEBI" id="CHEBI:18420"/>
    </ligand>
</feature>
<dbReference type="InterPro" id="IPR017712">
    <property type="entry name" value="RuBisCO_III"/>
</dbReference>
<feature type="modified residue" description="N6-carboxylysine" evidence="6">
    <location>
        <position position="181"/>
    </location>
</feature>